<keyword evidence="4" id="KW-0479">Metal-binding</keyword>
<evidence type="ECO:0000256" key="8">
    <source>
        <dbReference type="RuleBase" id="RU004466"/>
    </source>
</evidence>
<dbReference type="AlphaFoldDB" id="A0A6S6QVL5"/>
<evidence type="ECO:0000313" key="9">
    <source>
        <dbReference type="EMBL" id="BCJ91977.1"/>
    </source>
</evidence>
<dbReference type="SUPFAM" id="SSF48576">
    <property type="entry name" value="Terpenoid synthases"/>
    <property type="match status" value="1"/>
</dbReference>
<dbReference type="SFLD" id="SFLDS00005">
    <property type="entry name" value="Isoprenoid_Synthase_Type_I"/>
    <property type="match status" value="1"/>
</dbReference>
<dbReference type="InterPro" id="IPR053378">
    <property type="entry name" value="Prenyl_diphosphate_synthase"/>
</dbReference>
<keyword evidence="5" id="KW-0460">Magnesium</keyword>
<evidence type="ECO:0000256" key="7">
    <source>
        <dbReference type="ARBA" id="ARBA00069024"/>
    </source>
</evidence>
<dbReference type="PANTHER" id="PTHR43281">
    <property type="entry name" value="FARNESYL DIPHOSPHATE SYNTHASE"/>
    <property type="match status" value="1"/>
</dbReference>
<protein>
    <recommendedName>
        <fullName evidence="7">Probable farnesyl diphosphate synthase</fullName>
    </recommendedName>
</protein>
<evidence type="ECO:0000256" key="2">
    <source>
        <dbReference type="ARBA" id="ARBA00006706"/>
    </source>
</evidence>
<dbReference type="NCBIfam" id="NF045485">
    <property type="entry name" value="FPPsyn"/>
    <property type="match status" value="1"/>
</dbReference>
<evidence type="ECO:0000313" key="10">
    <source>
        <dbReference type="Proteomes" id="UP000515317"/>
    </source>
</evidence>
<evidence type="ECO:0000256" key="3">
    <source>
        <dbReference type="ARBA" id="ARBA00022679"/>
    </source>
</evidence>
<dbReference type="PROSITE" id="PS00444">
    <property type="entry name" value="POLYPRENYL_SYNTHASE_2"/>
    <property type="match status" value="1"/>
</dbReference>
<dbReference type="Gene3D" id="1.10.600.10">
    <property type="entry name" value="Farnesyl Diphosphate Synthase"/>
    <property type="match status" value="1"/>
</dbReference>
<sequence>MKLADFATQLTDAAKTVDKVMLDLFGEKTLPGEILRPARVTDSMTYAALAGGKRLRPFLVIETAKLFGKEGEGVLRAAAAIECVHCYSLVHDDLPAMDNDDMRRGKPTTHKKYDEATAILAGDALLTYAFDILADEPTSADPLVRVSLVKTLARASGLGGMVGGQLLDLEAEGRFHPDGKPLQLDDKQILRLQAMKTGALLMAGVDMGAIIGGASKAEREQLGRYGRALGQAFQIADDLLDEEADAATVGKATGKDAAMGKGTLVRLWGKDAARKRLGDLVHEAEGALEGFGEKAATLREAARFVANRDR</sequence>
<evidence type="ECO:0000256" key="4">
    <source>
        <dbReference type="ARBA" id="ARBA00022723"/>
    </source>
</evidence>
<dbReference type="KEGG" id="tso:IZ6_27120"/>
<name>A0A6S6QVL5_9HYPH</name>
<gene>
    <name evidence="9" type="primary">ispA</name>
    <name evidence="9" type="ORF">IZ6_27120</name>
</gene>
<dbReference type="EMBL" id="AP023361">
    <property type="protein sequence ID" value="BCJ91977.1"/>
    <property type="molecule type" value="Genomic_DNA"/>
</dbReference>
<evidence type="ECO:0000256" key="6">
    <source>
        <dbReference type="ARBA" id="ARBA00023229"/>
    </source>
</evidence>
<dbReference type="InterPro" id="IPR000092">
    <property type="entry name" value="Polyprenyl_synt"/>
</dbReference>
<dbReference type="CDD" id="cd00685">
    <property type="entry name" value="Trans_IPPS_HT"/>
    <property type="match status" value="1"/>
</dbReference>
<dbReference type="GO" id="GO:0004659">
    <property type="term" value="F:prenyltransferase activity"/>
    <property type="evidence" value="ECO:0007669"/>
    <property type="project" value="InterPro"/>
</dbReference>
<keyword evidence="3 8" id="KW-0808">Transferase</keyword>
<reference evidence="9 10" key="1">
    <citation type="submission" date="2020-08" db="EMBL/GenBank/DDBJ databases">
        <title>Genome sequence of Rhizobiales bacterium strain IZ6.</title>
        <authorList>
            <person name="Nakai R."/>
            <person name="Naganuma T."/>
        </authorList>
    </citation>
    <scope>NUCLEOTIDE SEQUENCE [LARGE SCALE GENOMIC DNA]</scope>
    <source>
        <strain evidence="9 10">IZ6</strain>
    </source>
</reference>
<organism evidence="9 10">
    <name type="scientific">Terrihabitans soli</name>
    <dbReference type="NCBI Taxonomy" id="708113"/>
    <lineage>
        <taxon>Bacteria</taxon>
        <taxon>Pseudomonadati</taxon>
        <taxon>Pseudomonadota</taxon>
        <taxon>Alphaproteobacteria</taxon>
        <taxon>Hyphomicrobiales</taxon>
        <taxon>Terrihabitans</taxon>
    </lineage>
</organism>
<dbReference type="GO" id="GO:0016114">
    <property type="term" value="P:terpenoid biosynthetic process"/>
    <property type="evidence" value="ECO:0007669"/>
    <property type="project" value="UniProtKB-ARBA"/>
</dbReference>
<dbReference type="PANTHER" id="PTHR43281:SF1">
    <property type="entry name" value="FARNESYL DIPHOSPHATE SYNTHASE"/>
    <property type="match status" value="1"/>
</dbReference>
<dbReference type="Pfam" id="PF00348">
    <property type="entry name" value="polyprenyl_synt"/>
    <property type="match status" value="1"/>
</dbReference>
<evidence type="ECO:0000256" key="5">
    <source>
        <dbReference type="ARBA" id="ARBA00022842"/>
    </source>
</evidence>
<dbReference type="SFLD" id="SFLDG01017">
    <property type="entry name" value="Polyprenyl_Transferase_Like"/>
    <property type="match status" value="1"/>
</dbReference>
<comment type="similarity">
    <text evidence="2 8">Belongs to the FPP/GGPP synthase family.</text>
</comment>
<dbReference type="GO" id="GO:0046872">
    <property type="term" value="F:metal ion binding"/>
    <property type="evidence" value="ECO:0007669"/>
    <property type="project" value="UniProtKB-KW"/>
</dbReference>
<evidence type="ECO:0000256" key="1">
    <source>
        <dbReference type="ARBA" id="ARBA00001946"/>
    </source>
</evidence>
<dbReference type="InterPro" id="IPR033749">
    <property type="entry name" value="Polyprenyl_synt_CS"/>
</dbReference>
<comment type="cofactor">
    <cofactor evidence="1">
        <name>Mg(2+)</name>
        <dbReference type="ChEBI" id="CHEBI:18420"/>
    </cofactor>
</comment>
<dbReference type="Proteomes" id="UP000515317">
    <property type="component" value="Chromosome"/>
</dbReference>
<proteinExistence type="inferred from homology"/>
<dbReference type="GO" id="GO:0005737">
    <property type="term" value="C:cytoplasm"/>
    <property type="evidence" value="ECO:0007669"/>
    <property type="project" value="UniProtKB-ARBA"/>
</dbReference>
<dbReference type="PROSITE" id="PS00723">
    <property type="entry name" value="POLYPRENYL_SYNTHASE_1"/>
    <property type="match status" value="1"/>
</dbReference>
<dbReference type="FunFam" id="1.10.600.10:FF:000001">
    <property type="entry name" value="Geranylgeranyl diphosphate synthase"/>
    <property type="match status" value="1"/>
</dbReference>
<keyword evidence="6" id="KW-0414">Isoprene biosynthesis</keyword>
<dbReference type="InterPro" id="IPR008949">
    <property type="entry name" value="Isoprenoid_synthase_dom_sf"/>
</dbReference>
<accession>A0A6S6QVL5</accession>
<keyword evidence="10" id="KW-1185">Reference proteome</keyword>